<keyword evidence="1" id="KW-0732">Signal</keyword>
<dbReference type="EMBL" id="NOXX01000219">
    <property type="protein sequence ID" value="OYQ41489.1"/>
    <property type="molecule type" value="Genomic_DNA"/>
</dbReference>
<reference evidence="2 3" key="1">
    <citation type="submission" date="2017-07" db="EMBL/GenBank/DDBJ databases">
        <title>Flavobacterium cyanobacteriorum sp. nov., isolated from cyanobacterial aggregates in a eutrophic lake.</title>
        <authorList>
            <person name="Cai H."/>
        </authorList>
    </citation>
    <scope>NUCLEOTIDE SEQUENCE [LARGE SCALE GENOMIC DNA]</scope>
    <source>
        <strain evidence="2 3">TH167</strain>
    </source>
</reference>
<evidence type="ECO:0000256" key="1">
    <source>
        <dbReference type="SAM" id="SignalP"/>
    </source>
</evidence>
<evidence type="ECO:0000313" key="3">
    <source>
        <dbReference type="Proteomes" id="UP000216035"/>
    </source>
</evidence>
<organism evidence="2 3">
    <name type="scientific">Flavobacterium aurantiibacter</name>
    <dbReference type="NCBI Taxonomy" id="2023067"/>
    <lineage>
        <taxon>Bacteria</taxon>
        <taxon>Pseudomonadati</taxon>
        <taxon>Bacteroidota</taxon>
        <taxon>Flavobacteriia</taxon>
        <taxon>Flavobacteriales</taxon>
        <taxon>Flavobacteriaceae</taxon>
        <taxon>Flavobacterium</taxon>
    </lineage>
</organism>
<dbReference type="RefSeq" id="WP_094487187.1">
    <property type="nucleotide sequence ID" value="NZ_NOXX01000219.1"/>
</dbReference>
<gene>
    <name evidence="2" type="ORF">CHX27_12965</name>
</gene>
<feature type="chain" id="PRO_5012513546" evidence="1">
    <location>
        <begin position="19"/>
        <end position="88"/>
    </location>
</feature>
<evidence type="ECO:0000313" key="2">
    <source>
        <dbReference type="EMBL" id="OYQ41489.1"/>
    </source>
</evidence>
<dbReference type="Proteomes" id="UP000216035">
    <property type="component" value="Unassembled WGS sequence"/>
</dbReference>
<accession>A0A255ZJA0</accession>
<dbReference type="AlphaFoldDB" id="A0A255ZJA0"/>
<comment type="caution">
    <text evidence="2">The sequence shown here is derived from an EMBL/GenBank/DDBJ whole genome shotgun (WGS) entry which is preliminary data.</text>
</comment>
<sequence length="88" mass="9815">MKNFFYSGIALLCFNAFASASTEATKVDYNSEGLPLQTENVKLSDTPCADQWSADVAFFQEYLGVSHRKAMRLADLAFEKCLDDLYGN</sequence>
<protein>
    <submittedName>
        <fullName evidence="2">Uncharacterized protein</fullName>
    </submittedName>
</protein>
<keyword evidence="3" id="KW-1185">Reference proteome</keyword>
<proteinExistence type="predicted"/>
<feature type="signal peptide" evidence="1">
    <location>
        <begin position="1"/>
        <end position="18"/>
    </location>
</feature>
<name>A0A255ZJA0_9FLAO</name>